<evidence type="ECO:0000313" key="2">
    <source>
        <dbReference type="Proteomes" id="UP000823388"/>
    </source>
</evidence>
<dbReference type="InterPro" id="IPR013181">
    <property type="entry name" value="DUF1719"/>
</dbReference>
<evidence type="ECO:0000313" key="1">
    <source>
        <dbReference type="EMBL" id="KAG2639635.1"/>
    </source>
</evidence>
<keyword evidence="2" id="KW-1185">Reference proteome</keyword>
<dbReference type="Proteomes" id="UP000823388">
    <property type="component" value="Chromosome 2K"/>
</dbReference>
<protein>
    <submittedName>
        <fullName evidence="1">Uncharacterized protein</fullName>
    </submittedName>
</protein>
<dbReference type="PANTHER" id="PTHR33377:SF74">
    <property type="entry name" value="OS07G0121000 PROTEIN"/>
    <property type="match status" value="1"/>
</dbReference>
<dbReference type="PANTHER" id="PTHR33377">
    <property type="entry name" value="OS10G0134700 PROTEIN-RELATED"/>
    <property type="match status" value="1"/>
</dbReference>
<name>A0A8T0VXF8_PANVG</name>
<comment type="caution">
    <text evidence="1">The sequence shown here is derived from an EMBL/GenBank/DDBJ whole genome shotgun (WGS) entry which is preliminary data.</text>
</comment>
<accession>A0A8T0VXF8</accession>
<sequence length="466" mass="54473">MAHIRLEAALETSDKWQITDASLLRWRMKLKRSAQECDDILHKTKQQILEEEQIKWEVKNSSLPNRFVHATKSFVSSLLNRNSNELSIFIAQRFEWYAYGASEFLRFIELGGTPRYHMPFDSLVKNLYAGKVLHHKIVRGNKYPSFQLWLEPVRTLEHGTNACLTFVQYDGTLESHIFVGLVVQLSESTDIFGIALRCLQFFSPHFKCNFENIWNELTQLSAQEFSWGPSMYSSYHKKHWDKFNSFVLQWTRPNPFCCKQHNMAGISEILLEPVINFNLNCQVSMSVYCKQKTSLSEDIICMQEYPYLKAGISFAPHGSLEDMLPVNRSSEIAVIVHKEQHCLHTDITLEQLEDIMLPKAMDCFHQNAEAMVYQMLWKSKHGFAHIQPCMSMRRSSMRTQRTFGGDTQRKLLQGHDKKLIRNRIRVYHLVDLWATHAPVQLQKSIMNWKQKEKEILLSAPQLHLKF</sequence>
<dbReference type="EMBL" id="CM029039">
    <property type="protein sequence ID" value="KAG2639635.1"/>
    <property type="molecule type" value="Genomic_DNA"/>
</dbReference>
<reference evidence="1" key="1">
    <citation type="submission" date="2020-05" db="EMBL/GenBank/DDBJ databases">
        <title>WGS assembly of Panicum virgatum.</title>
        <authorList>
            <person name="Lovell J.T."/>
            <person name="Jenkins J."/>
            <person name="Shu S."/>
            <person name="Juenger T.E."/>
            <person name="Schmutz J."/>
        </authorList>
    </citation>
    <scope>NUCLEOTIDE SEQUENCE</scope>
    <source>
        <strain evidence="1">AP13</strain>
    </source>
</reference>
<proteinExistence type="predicted"/>
<gene>
    <name evidence="1" type="ORF">PVAP13_2KG216216</name>
</gene>
<organism evidence="1 2">
    <name type="scientific">Panicum virgatum</name>
    <name type="common">Blackwell switchgrass</name>
    <dbReference type="NCBI Taxonomy" id="38727"/>
    <lineage>
        <taxon>Eukaryota</taxon>
        <taxon>Viridiplantae</taxon>
        <taxon>Streptophyta</taxon>
        <taxon>Embryophyta</taxon>
        <taxon>Tracheophyta</taxon>
        <taxon>Spermatophyta</taxon>
        <taxon>Magnoliopsida</taxon>
        <taxon>Liliopsida</taxon>
        <taxon>Poales</taxon>
        <taxon>Poaceae</taxon>
        <taxon>PACMAD clade</taxon>
        <taxon>Panicoideae</taxon>
        <taxon>Panicodae</taxon>
        <taxon>Paniceae</taxon>
        <taxon>Panicinae</taxon>
        <taxon>Panicum</taxon>
        <taxon>Panicum sect. Hiantes</taxon>
    </lineage>
</organism>
<dbReference type="SMART" id="SM01157">
    <property type="entry name" value="DUF1719"/>
    <property type="match status" value="1"/>
</dbReference>
<dbReference type="AlphaFoldDB" id="A0A8T0VXF8"/>
<dbReference type="Pfam" id="PF08224">
    <property type="entry name" value="DUF1719"/>
    <property type="match status" value="1"/>
</dbReference>